<dbReference type="CDD" id="cd09992">
    <property type="entry name" value="HDAC_classII"/>
    <property type="match status" value="1"/>
</dbReference>
<dbReference type="SUPFAM" id="SSF52768">
    <property type="entry name" value="Arginase/deacetylase"/>
    <property type="match status" value="1"/>
</dbReference>
<evidence type="ECO:0000313" key="2">
    <source>
        <dbReference type="EMBL" id="SUZ83044.1"/>
    </source>
</evidence>
<sequence length="315" mass="34662">MKTGFYTNPIYLEHDTGSHPENANRLRAILERLESEDLMGKFKVESGRPASSAEIQMLHTEKLVSDVEAAAESGAQTLHTPDCVISSQTYNAALHAVGSVLDAALEVAERRLDNAFCAVRPPGHHAEFDSAMGFCYFNNIALAAEFLSREMGFQRVLIVDFDVHHGNGTQHFFEERADIFYVSLHQDPRTCFPGTGFAEERGRGAGTGYTLNVPVPPGMEDAEYLQSFYAEVKPKLKEYNPDFVLISAGFDGHRDDPLASLNLTESTFRELSLELKGLAELTAGGRILSMLEGGYDLNALSSCVREHLLILAADE</sequence>
<reference evidence="2" key="1">
    <citation type="submission" date="2018-05" db="EMBL/GenBank/DDBJ databases">
        <authorList>
            <person name="Lanie J.A."/>
            <person name="Ng W.-L."/>
            <person name="Kazmierczak K.M."/>
            <person name="Andrzejewski T.M."/>
            <person name="Davidsen T.M."/>
            <person name="Wayne K.J."/>
            <person name="Tettelin H."/>
            <person name="Glass J.I."/>
            <person name="Rusch D."/>
            <person name="Podicherti R."/>
            <person name="Tsui H.-C.T."/>
            <person name="Winkler M.E."/>
        </authorList>
    </citation>
    <scope>NUCLEOTIDE SEQUENCE</scope>
</reference>
<protein>
    <recommendedName>
        <fullName evidence="1">Histone deacetylase domain-containing protein</fullName>
    </recommendedName>
</protein>
<dbReference type="InterPro" id="IPR000286">
    <property type="entry name" value="HDACs"/>
</dbReference>
<dbReference type="Gene3D" id="3.40.800.20">
    <property type="entry name" value="Histone deacetylase domain"/>
    <property type="match status" value="1"/>
</dbReference>
<gene>
    <name evidence="2" type="ORF">METZ01_LOCUS35898</name>
</gene>
<evidence type="ECO:0000259" key="1">
    <source>
        <dbReference type="Pfam" id="PF00850"/>
    </source>
</evidence>
<dbReference type="PANTHER" id="PTHR10625:SF10">
    <property type="entry name" value="HISTONE DEACETYLASE HDAC1"/>
    <property type="match status" value="1"/>
</dbReference>
<dbReference type="PRINTS" id="PR01270">
    <property type="entry name" value="HDASUPER"/>
</dbReference>
<organism evidence="2">
    <name type="scientific">marine metagenome</name>
    <dbReference type="NCBI Taxonomy" id="408172"/>
    <lineage>
        <taxon>unclassified sequences</taxon>
        <taxon>metagenomes</taxon>
        <taxon>ecological metagenomes</taxon>
    </lineage>
</organism>
<dbReference type="Pfam" id="PF00850">
    <property type="entry name" value="Hist_deacetyl"/>
    <property type="match status" value="1"/>
</dbReference>
<feature type="domain" description="Histone deacetylase" evidence="1">
    <location>
        <begin position="19"/>
        <end position="309"/>
    </location>
</feature>
<dbReference type="InterPro" id="IPR023696">
    <property type="entry name" value="Ureohydrolase_dom_sf"/>
</dbReference>
<name>A0A381QVR1_9ZZZZ</name>
<accession>A0A381QVR1</accession>
<dbReference type="EMBL" id="UINC01001533">
    <property type="protein sequence ID" value="SUZ83044.1"/>
    <property type="molecule type" value="Genomic_DNA"/>
</dbReference>
<dbReference type="GO" id="GO:0040029">
    <property type="term" value="P:epigenetic regulation of gene expression"/>
    <property type="evidence" value="ECO:0007669"/>
    <property type="project" value="TreeGrafter"/>
</dbReference>
<dbReference type="GO" id="GO:0004407">
    <property type="term" value="F:histone deacetylase activity"/>
    <property type="evidence" value="ECO:0007669"/>
    <property type="project" value="TreeGrafter"/>
</dbReference>
<dbReference type="InterPro" id="IPR023801">
    <property type="entry name" value="His_deacetylse_dom"/>
</dbReference>
<proteinExistence type="predicted"/>
<dbReference type="InterPro" id="IPR037138">
    <property type="entry name" value="His_deacetylse_dom_sf"/>
</dbReference>
<dbReference type="PANTHER" id="PTHR10625">
    <property type="entry name" value="HISTONE DEACETYLASE HDAC1-RELATED"/>
    <property type="match status" value="1"/>
</dbReference>
<dbReference type="AlphaFoldDB" id="A0A381QVR1"/>